<accession>A0ABT9CCE8</accession>
<dbReference type="InterPro" id="IPR050979">
    <property type="entry name" value="LD-transpeptidase"/>
</dbReference>
<dbReference type="InterPro" id="IPR038063">
    <property type="entry name" value="Transpep_catalytic_dom"/>
</dbReference>
<dbReference type="Gene3D" id="2.40.440.10">
    <property type="entry name" value="L,D-transpeptidase catalytic domain-like"/>
    <property type="match status" value="1"/>
</dbReference>
<dbReference type="InterPro" id="IPR005490">
    <property type="entry name" value="LD_TPept_cat_dom"/>
</dbReference>
<evidence type="ECO:0000256" key="1">
    <source>
        <dbReference type="ARBA" id="ARBA00004752"/>
    </source>
</evidence>
<keyword evidence="4 6" id="KW-0573">Peptidoglycan synthesis</keyword>
<gene>
    <name evidence="9" type="ORF">Q5741_10965</name>
</gene>
<evidence type="ECO:0000256" key="2">
    <source>
        <dbReference type="ARBA" id="ARBA00022679"/>
    </source>
</evidence>
<evidence type="ECO:0000313" key="10">
    <source>
        <dbReference type="Proteomes" id="UP001240171"/>
    </source>
</evidence>
<dbReference type="Proteomes" id="UP001240171">
    <property type="component" value="Unassembled WGS sequence"/>
</dbReference>
<dbReference type="CDD" id="cd16913">
    <property type="entry name" value="YkuD_like"/>
    <property type="match status" value="1"/>
</dbReference>
<keyword evidence="5 6" id="KW-0961">Cell wall biogenesis/degradation</keyword>
<dbReference type="EMBL" id="JAUQTB010000005">
    <property type="protein sequence ID" value="MDO7906935.1"/>
    <property type="molecule type" value="Genomic_DNA"/>
</dbReference>
<dbReference type="PROSITE" id="PS52029">
    <property type="entry name" value="LD_TPASE"/>
    <property type="match status" value="1"/>
</dbReference>
<keyword evidence="10" id="KW-1185">Reference proteome</keyword>
<reference evidence="9 10" key="1">
    <citation type="submission" date="2023-07" db="EMBL/GenBank/DDBJ databases">
        <title>Paenibacillus sp. JX-17 nov. isolated from soil.</title>
        <authorList>
            <person name="Wan Y."/>
            <person name="Liu B."/>
        </authorList>
    </citation>
    <scope>NUCLEOTIDE SEQUENCE [LARGE SCALE GENOMIC DNA]</scope>
    <source>
        <strain evidence="9 10">JX-17</strain>
    </source>
</reference>
<dbReference type="PANTHER" id="PTHR30582">
    <property type="entry name" value="L,D-TRANSPEPTIDASE"/>
    <property type="match status" value="1"/>
</dbReference>
<feature type="domain" description="L,D-TPase catalytic" evidence="8">
    <location>
        <begin position="32"/>
        <end position="156"/>
    </location>
</feature>
<evidence type="ECO:0000313" key="9">
    <source>
        <dbReference type="EMBL" id="MDO7906935.1"/>
    </source>
</evidence>
<evidence type="ECO:0000256" key="4">
    <source>
        <dbReference type="ARBA" id="ARBA00022984"/>
    </source>
</evidence>
<dbReference type="InterPro" id="IPR012854">
    <property type="entry name" value="Cu_amine_oxidase-like_N"/>
</dbReference>
<feature type="active site" description="Proton donor/acceptor" evidence="6">
    <location>
        <position position="116"/>
    </location>
</feature>
<evidence type="ECO:0000259" key="8">
    <source>
        <dbReference type="PROSITE" id="PS52029"/>
    </source>
</evidence>
<dbReference type="PANTHER" id="PTHR30582:SF4">
    <property type="entry name" value="L,D-TRANSPEPTIDASE YQJB-RELATED"/>
    <property type="match status" value="1"/>
</dbReference>
<dbReference type="Gene3D" id="3.30.457.10">
    <property type="entry name" value="Copper amine oxidase-like, N-terminal domain"/>
    <property type="match status" value="1"/>
</dbReference>
<proteinExistence type="predicted"/>
<dbReference type="SUPFAM" id="SSF55383">
    <property type="entry name" value="Copper amine oxidase, domain N"/>
    <property type="match status" value="1"/>
</dbReference>
<name>A0ABT9CCE8_9BACL</name>
<evidence type="ECO:0000256" key="6">
    <source>
        <dbReference type="PROSITE-ProRule" id="PRU01373"/>
    </source>
</evidence>
<evidence type="ECO:0000256" key="7">
    <source>
        <dbReference type="SAM" id="SignalP"/>
    </source>
</evidence>
<dbReference type="RefSeq" id="WP_305024138.1">
    <property type="nucleotide sequence ID" value="NZ_JAUQTB010000005.1"/>
</dbReference>
<dbReference type="SUPFAM" id="SSF141523">
    <property type="entry name" value="L,D-transpeptidase catalytic domain-like"/>
    <property type="match status" value="1"/>
</dbReference>
<evidence type="ECO:0000256" key="3">
    <source>
        <dbReference type="ARBA" id="ARBA00022960"/>
    </source>
</evidence>
<feature type="active site" description="Nucleophile" evidence="6">
    <location>
        <position position="132"/>
    </location>
</feature>
<keyword evidence="2" id="KW-0808">Transferase</keyword>
<keyword evidence="7" id="KW-0732">Signal</keyword>
<feature type="signal peptide" evidence="7">
    <location>
        <begin position="1"/>
        <end position="23"/>
    </location>
</feature>
<keyword evidence="3 6" id="KW-0133">Cell shape</keyword>
<comment type="pathway">
    <text evidence="1 6">Cell wall biogenesis; peptidoglycan biosynthesis.</text>
</comment>
<evidence type="ECO:0000256" key="5">
    <source>
        <dbReference type="ARBA" id="ARBA00023316"/>
    </source>
</evidence>
<dbReference type="InterPro" id="IPR036582">
    <property type="entry name" value="Mao_N_sf"/>
</dbReference>
<sequence>MKRISMIMMSLLLVLGLTGISPAATEASTGKQLIIVNKKTNKLAFFNNGQLVRIFAVGTGRTKSLTPEGTFRIVSKIKNRPYYKEHIAGGDPKNPLGDRWLGLEVNGTPGTTYAIHGNNNESSIGKYVSSGCIRMHNEEIRWLFPQVNRNTQAVIISSNLSMEAIAVKAGYPLTSPAGSSTAPVSHVINGGKLVINGTSVKLNDPLIVDEGRAYIPLRETAAALGAGIQWNGSSETVTLNLPRKQRTIVHQVGSKAAKLNGTKVALVVPSRYQNNHVMIPLSALPSWFGGTVQWNPDTKTVTIKN</sequence>
<dbReference type="Pfam" id="PF07833">
    <property type="entry name" value="Cu_amine_oxidN1"/>
    <property type="match status" value="1"/>
</dbReference>
<feature type="chain" id="PRO_5046744935" evidence="7">
    <location>
        <begin position="24"/>
        <end position="305"/>
    </location>
</feature>
<protein>
    <submittedName>
        <fullName evidence="9">Stalk domain-containing protein</fullName>
    </submittedName>
</protein>
<dbReference type="Pfam" id="PF03734">
    <property type="entry name" value="YkuD"/>
    <property type="match status" value="1"/>
</dbReference>
<comment type="caution">
    <text evidence="9">The sequence shown here is derived from an EMBL/GenBank/DDBJ whole genome shotgun (WGS) entry which is preliminary data.</text>
</comment>
<organism evidence="9 10">
    <name type="scientific">Paenibacillus lacisoli</name>
    <dbReference type="NCBI Taxonomy" id="3064525"/>
    <lineage>
        <taxon>Bacteria</taxon>
        <taxon>Bacillati</taxon>
        <taxon>Bacillota</taxon>
        <taxon>Bacilli</taxon>
        <taxon>Bacillales</taxon>
        <taxon>Paenibacillaceae</taxon>
        <taxon>Paenibacillus</taxon>
    </lineage>
</organism>